<gene>
    <name evidence="3" type="ORF">QYE76_033473</name>
</gene>
<proteinExistence type="predicted"/>
<evidence type="ECO:0000313" key="3">
    <source>
        <dbReference type="EMBL" id="KAK1609800.1"/>
    </source>
</evidence>
<evidence type="ECO:0000313" key="4">
    <source>
        <dbReference type="Proteomes" id="UP001231189"/>
    </source>
</evidence>
<evidence type="ECO:0000256" key="2">
    <source>
        <dbReference type="SAM" id="MobiDB-lite"/>
    </source>
</evidence>
<feature type="compositionally biased region" description="Acidic residues" evidence="2">
    <location>
        <begin position="81"/>
        <end position="90"/>
    </location>
</feature>
<feature type="coiled-coil region" evidence="1">
    <location>
        <begin position="225"/>
        <end position="259"/>
    </location>
</feature>
<accession>A0AAD8VM58</accession>
<dbReference type="Proteomes" id="UP001231189">
    <property type="component" value="Unassembled WGS sequence"/>
</dbReference>
<keyword evidence="1" id="KW-0175">Coiled coil</keyword>
<feature type="compositionally biased region" description="Basic and acidic residues" evidence="2">
    <location>
        <begin position="111"/>
        <end position="123"/>
    </location>
</feature>
<comment type="caution">
    <text evidence="3">The sequence shown here is derived from an EMBL/GenBank/DDBJ whole genome shotgun (WGS) entry which is preliminary data.</text>
</comment>
<dbReference type="EMBL" id="JAUUTY010000007">
    <property type="protein sequence ID" value="KAK1609800.1"/>
    <property type="molecule type" value="Genomic_DNA"/>
</dbReference>
<dbReference type="AlphaFoldDB" id="A0AAD8VM58"/>
<protein>
    <submittedName>
        <fullName evidence="3">Uncharacterized protein</fullName>
    </submittedName>
</protein>
<sequence>MYIGKDDKSRVSSADLSDEELRDEVRRLTRFSQKGNIVLTSARLPYDFKHLPAEVIFIALAPIVGLTLSFDPLLTSLELEDDDDDSEETEDAQHVLEDSNIQGDEAPEYDAPTRDRRCRRINEDLITTAESSPSGQDDDSNETASPPPAAKSSTGFFAVEDDLHLSDDDDEVPLAQRVKLFSRKAESAKESNPSPADPTPPSRTTVVKIPVSKVIPSSSTPVPLAARDHNENILLKDELKKLKKKMKDEQDARREAAIAADEKEGVLRESITNLLNSFDFFSCRSFFKFFG</sequence>
<name>A0AAD8VM58_LOLMU</name>
<organism evidence="3 4">
    <name type="scientific">Lolium multiflorum</name>
    <name type="common">Italian ryegrass</name>
    <name type="synonym">Lolium perenne subsp. multiflorum</name>
    <dbReference type="NCBI Taxonomy" id="4521"/>
    <lineage>
        <taxon>Eukaryota</taxon>
        <taxon>Viridiplantae</taxon>
        <taxon>Streptophyta</taxon>
        <taxon>Embryophyta</taxon>
        <taxon>Tracheophyta</taxon>
        <taxon>Spermatophyta</taxon>
        <taxon>Magnoliopsida</taxon>
        <taxon>Liliopsida</taxon>
        <taxon>Poales</taxon>
        <taxon>Poaceae</taxon>
        <taxon>BOP clade</taxon>
        <taxon>Pooideae</taxon>
        <taxon>Poodae</taxon>
        <taxon>Poeae</taxon>
        <taxon>Poeae Chloroplast Group 2 (Poeae type)</taxon>
        <taxon>Loliodinae</taxon>
        <taxon>Loliinae</taxon>
        <taxon>Lolium</taxon>
    </lineage>
</organism>
<feature type="region of interest" description="Disordered" evidence="2">
    <location>
        <begin position="183"/>
        <end position="204"/>
    </location>
</feature>
<evidence type="ECO:0000256" key="1">
    <source>
        <dbReference type="SAM" id="Coils"/>
    </source>
</evidence>
<keyword evidence="4" id="KW-1185">Reference proteome</keyword>
<feature type="region of interest" description="Disordered" evidence="2">
    <location>
        <begin position="81"/>
        <end position="154"/>
    </location>
</feature>
<reference evidence="3" key="1">
    <citation type="submission" date="2023-07" db="EMBL/GenBank/DDBJ databases">
        <title>A chromosome-level genome assembly of Lolium multiflorum.</title>
        <authorList>
            <person name="Chen Y."/>
            <person name="Copetti D."/>
            <person name="Kolliker R."/>
            <person name="Studer B."/>
        </authorList>
    </citation>
    <scope>NUCLEOTIDE SEQUENCE</scope>
    <source>
        <strain evidence="3">02402/16</strain>
        <tissue evidence="3">Leaf</tissue>
    </source>
</reference>